<evidence type="ECO:0000256" key="1">
    <source>
        <dbReference type="ARBA" id="ARBA00004173"/>
    </source>
</evidence>
<proteinExistence type="inferred from homology"/>
<keyword evidence="3" id="KW-0809">Transit peptide</keyword>
<gene>
    <name evidence="6" type="ORF">E3Q22_01684</name>
</gene>
<dbReference type="GO" id="GO:0005739">
    <property type="term" value="C:mitochondrion"/>
    <property type="evidence" value="ECO:0007669"/>
    <property type="project" value="UniProtKB-SubCell"/>
</dbReference>
<reference evidence="6 7" key="1">
    <citation type="submission" date="2019-03" db="EMBL/GenBank/DDBJ databases">
        <title>Sequencing 25 genomes of Wallemia mellicola.</title>
        <authorList>
            <person name="Gostincar C."/>
        </authorList>
    </citation>
    <scope>NUCLEOTIDE SEQUENCE [LARGE SCALE GENOMIC DNA]</scope>
    <source>
        <strain evidence="6 7">EXF-6152</strain>
    </source>
</reference>
<sequence length="719" mass="82860">MKRPYEINETASRTNRAYIAEFGLAYHLIYTGYFDSLAINRRLASLNNKGISFEFVERFKCLNRFTTRISTRVLLDDDTLLDLIRVYLIIIENDGKNRDYFSTLSNYADAFIRSSSFPHDNDIINAIVLWIDYLLNSAPDNITPYKPFIFGAHKYDSFYAPWVYSVLPNNNFNFDINNSFLTNLELTDNSVALIYFNNQLKLQPPLSSHAAFLSLLKYQKQLPQPSLNSKDFDLEFVRLTSCIDPSTNPGCSATLYKDQFKGPWEGFFCYYEFDHYRDMLSGSLDSLYNGNYVIQPQVWKLNESINSKQTQQTSQSTLKEICNYRDDFYFDNSANDQSVSITQTNEFVNKPSPSLDTIDLDGIGHSAWGRFTLRGKVRPWDGMFMLCKEYTPDRRGKWFYRGYALPGGVLVGRWRDTYTRKFLLRFLNIIHKVKEEGVENLDELRKKLAPAPAPTPAPKQESEKPANLESIEQKQATTPQPDQLKVDTGRDEYFVGSVDKIEGRKEGDGTGVKPLDTILNVEKMRELPDDHISKLWNAHHATKDNHLSASIERSTYESIYQQARKFPAFVLPIPREVEGEDMAKKMGYEVFYLEWGFLPDVNGTGVRPTTLIFTSLNEYKQRQAFATPFVSCTHYSDFAHTHNLVLMRGEITSVGSGDSNLTVLDSKDAQLLLLTMQRFYNAHKHADQSNKDRAKLLSDFHYNQSQFDFERLCQLVEEI</sequence>
<keyword evidence="4" id="KW-0496">Mitochondrion</keyword>
<evidence type="ECO:0000256" key="4">
    <source>
        <dbReference type="ARBA" id="ARBA00023128"/>
    </source>
</evidence>
<comment type="caution">
    <text evidence="6">The sequence shown here is derived from an EMBL/GenBank/DDBJ whole genome shotgun (WGS) entry which is preliminary data.</text>
</comment>
<comment type="subcellular location">
    <subcellularLocation>
        <location evidence="1">Mitochondrion</location>
    </subcellularLocation>
</comment>
<evidence type="ECO:0000313" key="7">
    <source>
        <dbReference type="Proteomes" id="UP000310685"/>
    </source>
</evidence>
<dbReference type="EMBL" id="SPRC01000013">
    <property type="protein sequence ID" value="TIB80829.1"/>
    <property type="molecule type" value="Genomic_DNA"/>
</dbReference>
<dbReference type="InterPro" id="IPR010591">
    <property type="entry name" value="ATP11"/>
</dbReference>
<organism evidence="6 7">
    <name type="scientific">Wallemia mellicola</name>
    <dbReference type="NCBI Taxonomy" id="1708541"/>
    <lineage>
        <taxon>Eukaryota</taxon>
        <taxon>Fungi</taxon>
        <taxon>Dikarya</taxon>
        <taxon>Basidiomycota</taxon>
        <taxon>Wallemiomycotina</taxon>
        <taxon>Wallemiomycetes</taxon>
        <taxon>Wallemiales</taxon>
        <taxon>Wallemiaceae</taxon>
        <taxon>Wallemia</taxon>
    </lineage>
</organism>
<protein>
    <submittedName>
        <fullName evidence="6">Uncharacterized protein</fullName>
    </submittedName>
</protein>
<dbReference type="Proteomes" id="UP000310685">
    <property type="component" value="Unassembled WGS sequence"/>
</dbReference>
<evidence type="ECO:0000256" key="3">
    <source>
        <dbReference type="ARBA" id="ARBA00022946"/>
    </source>
</evidence>
<evidence type="ECO:0000256" key="5">
    <source>
        <dbReference type="SAM" id="MobiDB-lite"/>
    </source>
</evidence>
<dbReference type="AlphaFoldDB" id="A0A4T0MCL0"/>
<accession>A0A4T0MCL0</accession>
<evidence type="ECO:0000256" key="2">
    <source>
        <dbReference type="ARBA" id="ARBA00009116"/>
    </source>
</evidence>
<feature type="region of interest" description="Disordered" evidence="5">
    <location>
        <begin position="449"/>
        <end position="489"/>
    </location>
</feature>
<evidence type="ECO:0000313" key="6">
    <source>
        <dbReference type="EMBL" id="TIB80829.1"/>
    </source>
</evidence>
<dbReference type="PANTHER" id="PTHR13126:SF0">
    <property type="entry name" value="ATP SYNTHASE MITOCHONDRIAL F1 COMPLEX ASSEMBLY FACTOR 1"/>
    <property type="match status" value="1"/>
</dbReference>
<dbReference type="GO" id="GO:0033615">
    <property type="term" value="P:mitochondrial proton-transporting ATP synthase complex assembly"/>
    <property type="evidence" value="ECO:0007669"/>
    <property type="project" value="TreeGrafter"/>
</dbReference>
<dbReference type="PANTHER" id="PTHR13126">
    <property type="entry name" value="CHAPERONE ATP11"/>
    <property type="match status" value="1"/>
</dbReference>
<comment type="similarity">
    <text evidence="2">Belongs to the ATP11 family.</text>
</comment>
<dbReference type="Pfam" id="PF06644">
    <property type="entry name" value="ATP11"/>
    <property type="match status" value="1"/>
</dbReference>
<name>A0A4T0MCL0_9BASI</name>